<dbReference type="NCBIfam" id="TIGR03921">
    <property type="entry name" value="T7SS_mycosin"/>
    <property type="match status" value="1"/>
</dbReference>
<protein>
    <submittedName>
        <fullName evidence="16">Type VII secretion-associated serine protease mycosin</fullName>
    </submittedName>
</protein>
<feature type="active site" description="Charge relay system" evidence="10">
    <location>
        <position position="360"/>
    </location>
</feature>
<dbReference type="Proteomes" id="UP000267164">
    <property type="component" value="Chromosome"/>
</dbReference>
<keyword evidence="14" id="KW-0732">Signal</keyword>
<dbReference type="PROSITE" id="PS00136">
    <property type="entry name" value="SUBTILASE_ASP"/>
    <property type="match status" value="1"/>
</dbReference>
<dbReference type="PROSITE" id="PS00137">
    <property type="entry name" value="SUBTILASE_HIS"/>
    <property type="match status" value="1"/>
</dbReference>
<evidence type="ECO:0000256" key="14">
    <source>
        <dbReference type="SAM" id="SignalP"/>
    </source>
</evidence>
<keyword evidence="3" id="KW-1003">Cell membrane</keyword>
<dbReference type="OrthoDB" id="9798386at2"/>
<evidence type="ECO:0000256" key="8">
    <source>
        <dbReference type="ARBA" id="ARBA00022989"/>
    </source>
</evidence>
<dbReference type="InterPro" id="IPR023834">
    <property type="entry name" value="T7SS_pept_S8A_mycosin"/>
</dbReference>
<dbReference type="InterPro" id="IPR022398">
    <property type="entry name" value="Peptidase_S8_His-AS"/>
</dbReference>
<dbReference type="InterPro" id="IPR015500">
    <property type="entry name" value="Peptidase_S8_subtilisin-rel"/>
</dbReference>
<dbReference type="SUPFAM" id="SSF52743">
    <property type="entry name" value="Subtilisin-like"/>
    <property type="match status" value="1"/>
</dbReference>
<evidence type="ECO:0000259" key="15">
    <source>
        <dbReference type="Pfam" id="PF00082"/>
    </source>
</evidence>
<evidence type="ECO:0000313" key="17">
    <source>
        <dbReference type="Proteomes" id="UP000267164"/>
    </source>
</evidence>
<feature type="active site" description="Charge relay system" evidence="10">
    <location>
        <position position="145"/>
    </location>
</feature>
<comment type="similarity">
    <text evidence="2 10 11">Belongs to the peptidase S8 family.</text>
</comment>
<evidence type="ECO:0000256" key="9">
    <source>
        <dbReference type="ARBA" id="ARBA00023136"/>
    </source>
</evidence>
<feature type="compositionally biased region" description="Basic and acidic residues" evidence="12">
    <location>
        <begin position="45"/>
        <end position="54"/>
    </location>
</feature>
<dbReference type="Pfam" id="PF00082">
    <property type="entry name" value="Peptidase_S8"/>
    <property type="match status" value="1"/>
</dbReference>
<dbReference type="InterPro" id="IPR036852">
    <property type="entry name" value="Peptidase_S8/S53_dom_sf"/>
</dbReference>
<evidence type="ECO:0000256" key="7">
    <source>
        <dbReference type="ARBA" id="ARBA00022825"/>
    </source>
</evidence>
<evidence type="ECO:0000256" key="11">
    <source>
        <dbReference type="RuleBase" id="RU003355"/>
    </source>
</evidence>
<evidence type="ECO:0000256" key="13">
    <source>
        <dbReference type="SAM" id="Phobius"/>
    </source>
</evidence>
<dbReference type="InterPro" id="IPR050131">
    <property type="entry name" value="Peptidase_S8_subtilisin-like"/>
</dbReference>
<feature type="region of interest" description="Disordered" evidence="12">
    <location>
        <begin position="33"/>
        <end position="64"/>
    </location>
</feature>
<dbReference type="InterPro" id="IPR023828">
    <property type="entry name" value="Peptidase_S8_Ser-AS"/>
</dbReference>
<keyword evidence="17" id="KW-1185">Reference proteome</keyword>
<accession>A0A386ZJ56</accession>
<proteinExistence type="inferred from homology"/>
<gene>
    <name evidence="16" type="primary">mycP</name>
    <name evidence="16" type="ORF">D7D52_25450</name>
</gene>
<keyword evidence="5 13" id="KW-0812">Transmembrane</keyword>
<dbReference type="PANTHER" id="PTHR43806">
    <property type="entry name" value="PEPTIDASE S8"/>
    <property type="match status" value="1"/>
</dbReference>
<dbReference type="Gene3D" id="3.40.50.200">
    <property type="entry name" value="Peptidase S8/S53 domain"/>
    <property type="match status" value="1"/>
</dbReference>
<feature type="signal peptide" evidence="14">
    <location>
        <begin position="1"/>
        <end position="29"/>
    </location>
</feature>
<dbReference type="InterPro" id="IPR000209">
    <property type="entry name" value="Peptidase_S8/S53_dom"/>
</dbReference>
<dbReference type="PROSITE" id="PS51892">
    <property type="entry name" value="SUBTILASE"/>
    <property type="match status" value="1"/>
</dbReference>
<evidence type="ECO:0000256" key="4">
    <source>
        <dbReference type="ARBA" id="ARBA00022670"/>
    </source>
</evidence>
<sequence length="500" mass="51553">MRRRPGNWARTLCAAAILGGALLGPQASAGARPMVAAVPPTPGDVPKETTDLADRPAPPSPTELKVECGSEFGLKPGGVPRDEPLSQKVLDLPSAWQANTTATNRGAGQTIAVIDTGVSRHPRIDVQPGGDYVSGSDGTEDCDGHGTVVAGIIAAKPSADDALVGVAPDATILSIRQLSERYQAKDQNGGEKAPGSMSKQGYGPSSTLAAAVVRAVNLKAAIINISAAACTSADSSTGDDALGAAVRYAYERGVVVIAAAGNVDSGNGCNVQNTEQSNPAASWKSLSTIASPAWFSPYVLSVGWIGPDGTPSERSLHGPWVGVAAIGQDVLGFDSKTGGMVNTQGYDDKNKKWVGIQGTSFAAPYVAGLAALVRADHPEWDADPGTRARKIMNQIILTAHQPGTGRDDRVGAGMIDPVAALTTHFSDDVLTSVSPVLPNHTGSDTPVAFPTPQKPAGPPHLPRLVATIGTIVCLSALGIGLAVSIPFRRRRRDDELPDFD</sequence>
<organism evidence="16 17">
    <name type="scientific">Nocardia yunnanensis</name>
    <dbReference type="NCBI Taxonomy" id="2382165"/>
    <lineage>
        <taxon>Bacteria</taxon>
        <taxon>Bacillati</taxon>
        <taxon>Actinomycetota</taxon>
        <taxon>Actinomycetes</taxon>
        <taxon>Mycobacteriales</taxon>
        <taxon>Nocardiaceae</taxon>
        <taxon>Nocardia</taxon>
    </lineage>
</organism>
<dbReference type="GO" id="GO:0006508">
    <property type="term" value="P:proteolysis"/>
    <property type="evidence" value="ECO:0007669"/>
    <property type="project" value="UniProtKB-KW"/>
</dbReference>
<evidence type="ECO:0000256" key="12">
    <source>
        <dbReference type="SAM" id="MobiDB-lite"/>
    </source>
</evidence>
<dbReference type="KEGG" id="nyu:D7D52_25450"/>
<keyword evidence="4 10" id="KW-0645">Protease</keyword>
<evidence type="ECO:0000313" key="16">
    <source>
        <dbReference type="EMBL" id="AYF76605.1"/>
    </source>
</evidence>
<feature type="active site" description="Charge relay system" evidence="10">
    <location>
        <position position="115"/>
    </location>
</feature>
<evidence type="ECO:0000256" key="1">
    <source>
        <dbReference type="ARBA" id="ARBA00004162"/>
    </source>
</evidence>
<dbReference type="EMBL" id="CP032568">
    <property type="protein sequence ID" value="AYF76605.1"/>
    <property type="molecule type" value="Genomic_DNA"/>
</dbReference>
<feature type="chain" id="PRO_5038640585" evidence="14">
    <location>
        <begin position="30"/>
        <end position="500"/>
    </location>
</feature>
<dbReference type="GO" id="GO:0005886">
    <property type="term" value="C:plasma membrane"/>
    <property type="evidence" value="ECO:0007669"/>
    <property type="project" value="UniProtKB-SubCell"/>
</dbReference>
<feature type="transmembrane region" description="Helical" evidence="13">
    <location>
        <begin position="464"/>
        <end position="487"/>
    </location>
</feature>
<evidence type="ECO:0000256" key="5">
    <source>
        <dbReference type="ARBA" id="ARBA00022692"/>
    </source>
</evidence>
<keyword evidence="6 10" id="KW-0378">Hydrolase</keyword>
<dbReference type="PROSITE" id="PS00138">
    <property type="entry name" value="SUBTILASE_SER"/>
    <property type="match status" value="1"/>
</dbReference>
<evidence type="ECO:0000256" key="6">
    <source>
        <dbReference type="ARBA" id="ARBA00022801"/>
    </source>
</evidence>
<reference evidence="16 17" key="1">
    <citation type="submission" date="2018-09" db="EMBL/GenBank/DDBJ databases">
        <title>Nocardia yunnanensis sp. nov., an actinomycete isolated from a soil sample.</title>
        <authorList>
            <person name="Zhang J."/>
        </authorList>
    </citation>
    <scope>NUCLEOTIDE SEQUENCE [LARGE SCALE GENOMIC DNA]</scope>
    <source>
        <strain evidence="16 17">CFHS0054</strain>
    </source>
</reference>
<comment type="subcellular location">
    <subcellularLocation>
        <location evidence="1">Cell membrane</location>
        <topology evidence="1">Single-pass membrane protein</topology>
    </subcellularLocation>
</comment>
<dbReference type="PRINTS" id="PR00723">
    <property type="entry name" value="SUBTILISIN"/>
</dbReference>
<keyword evidence="7 10" id="KW-0720">Serine protease</keyword>
<feature type="region of interest" description="Disordered" evidence="12">
    <location>
        <begin position="183"/>
        <end position="202"/>
    </location>
</feature>
<keyword evidence="9 13" id="KW-0472">Membrane</keyword>
<name>A0A386ZJ56_9NOCA</name>
<evidence type="ECO:0000256" key="2">
    <source>
        <dbReference type="ARBA" id="ARBA00011073"/>
    </source>
</evidence>
<dbReference type="PANTHER" id="PTHR43806:SF11">
    <property type="entry name" value="CEREVISIN-RELATED"/>
    <property type="match status" value="1"/>
</dbReference>
<dbReference type="GO" id="GO:0004252">
    <property type="term" value="F:serine-type endopeptidase activity"/>
    <property type="evidence" value="ECO:0007669"/>
    <property type="project" value="UniProtKB-UniRule"/>
</dbReference>
<dbReference type="AlphaFoldDB" id="A0A386ZJ56"/>
<evidence type="ECO:0000256" key="3">
    <source>
        <dbReference type="ARBA" id="ARBA00022475"/>
    </source>
</evidence>
<dbReference type="InterPro" id="IPR023827">
    <property type="entry name" value="Peptidase_S8_Asp-AS"/>
</dbReference>
<evidence type="ECO:0000256" key="10">
    <source>
        <dbReference type="PROSITE-ProRule" id="PRU01240"/>
    </source>
</evidence>
<feature type="domain" description="Peptidase S8/S53" evidence="15">
    <location>
        <begin position="106"/>
        <end position="413"/>
    </location>
</feature>
<keyword evidence="8 13" id="KW-1133">Transmembrane helix</keyword>